<proteinExistence type="predicted"/>
<evidence type="ECO:0000313" key="2">
    <source>
        <dbReference type="EMBL" id="CAL4085501.1"/>
    </source>
</evidence>
<feature type="signal peptide" evidence="1">
    <location>
        <begin position="1"/>
        <end position="21"/>
    </location>
</feature>
<feature type="chain" id="PRO_5043988069" description="Secreted protein" evidence="1">
    <location>
        <begin position="22"/>
        <end position="111"/>
    </location>
</feature>
<evidence type="ECO:0000313" key="3">
    <source>
        <dbReference type="Proteomes" id="UP001497623"/>
    </source>
</evidence>
<keyword evidence="1" id="KW-0732">Signal</keyword>
<dbReference type="AlphaFoldDB" id="A0AAV2QGH2"/>
<dbReference type="EMBL" id="CAXKWB010007032">
    <property type="protein sequence ID" value="CAL4085501.1"/>
    <property type="molecule type" value="Genomic_DNA"/>
</dbReference>
<evidence type="ECO:0000256" key="1">
    <source>
        <dbReference type="SAM" id="SignalP"/>
    </source>
</evidence>
<protein>
    <recommendedName>
        <fullName evidence="4">Secreted protein</fullName>
    </recommendedName>
</protein>
<organism evidence="2 3">
    <name type="scientific">Meganyctiphanes norvegica</name>
    <name type="common">Northern krill</name>
    <name type="synonym">Thysanopoda norvegica</name>
    <dbReference type="NCBI Taxonomy" id="48144"/>
    <lineage>
        <taxon>Eukaryota</taxon>
        <taxon>Metazoa</taxon>
        <taxon>Ecdysozoa</taxon>
        <taxon>Arthropoda</taxon>
        <taxon>Crustacea</taxon>
        <taxon>Multicrustacea</taxon>
        <taxon>Malacostraca</taxon>
        <taxon>Eumalacostraca</taxon>
        <taxon>Eucarida</taxon>
        <taxon>Euphausiacea</taxon>
        <taxon>Euphausiidae</taxon>
        <taxon>Meganyctiphanes</taxon>
    </lineage>
</organism>
<gene>
    <name evidence="2" type="ORF">MNOR_LOCUS12696</name>
</gene>
<reference evidence="2 3" key="1">
    <citation type="submission" date="2024-05" db="EMBL/GenBank/DDBJ databases">
        <authorList>
            <person name="Wallberg A."/>
        </authorList>
    </citation>
    <scope>NUCLEOTIDE SEQUENCE [LARGE SCALE GENOMIC DNA]</scope>
</reference>
<keyword evidence="3" id="KW-1185">Reference proteome</keyword>
<comment type="caution">
    <text evidence="2">The sequence shown here is derived from an EMBL/GenBank/DDBJ whole genome shotgun (WGS) entry which is preliminary data.</text>
</comment>
<dbReference type="Proteomes" id="UP001497623">
    <property type="component" value="Unassembled WGS sequence"/>
</dbReference>
<name>A0AAV2QGH2_MEGNR</name>
<accession>A0AAV2QGH2</accession>
<evidence type="ECO:0008006" key="4">
    <source>
        <dbReference type="Google" id="ProtNLM"/>
    </source>
</evidence>
<sequence>MVSFSLFLIFCTSVLFSASNGSLGASKTGAAATFLLSTTASEILLSTTLVTTGATGTCSVAFSCTVECSSIKFGGSCGSLLTLAEETCSVAFSCAAVWLSAKHLRSSFTFL</sequence>